<reference evidence="3 4" key="2">
    <citation type="journal article" date="2014" name="Genome Announc.">
        <title>Complete Genome Sequence of Coprothermobacter proteolyticus DSM 5265.</title>
        <authorList>
            <person name="Alexiev A."/>
            <person name="Coil D.A."/>
            <person name="Badger J.H."/>
            <person name="Enticknap J."/>
            <person name="Ward N."/>
            <person name="Robb F.T."/>
            <person name="Eisen J.A."/>
        </authorList>
    </citation>
    <scope>NUCLEOTIDE SEQUENCE [LARGE SCALE GENOMIC DNA]</scope>
    <source>
        <strain evidence="4">ATCC 35245 / DSM 5265 / OCM 4 / BT</strain>
    </source>
</reference>
<feature type="transmembrane region" description="Helical" evidence="1">
    <location>
        <begin position="43"/>
        <end position="61"/>
    </location>
</feature>
<dbReference type="KEGG" id="cpo:COPRO5265_1460"/>
<proteinExistence type="predicted"/>
<feature type="transmembrane region" description="Helical" evidence="1">
    <location>
        <begin position="120"/>
        <end position="140"/>
    </location>
</feature>
<dbReference type="Pfam" id="PF05569">
    <property type="entry name" value="Peptidase_M56"/>
    <property type="match status" value="1"/>
</dbReference>
<dbReference type="AlphaFoldDB" id="B5Y638"/>
<keyword evidence="1" id="KW-1133">Transmembrane helix</keyword>
<sequence length="816" mass="90725">MSMLETLFQKVLQVSMSTSIVIGVLLLLLPLINRSYSAKWRYLVWLIIAVRLLIPFSPSIAGEAPVTIPSVSQNVQIPIPLPANTNLSEQTNIIPTQPTPVVTPNSSAVRTITLADLLPVIWLIGAILFMTYYFAGYIVFRKSAMRFSEIVEDEQTLATFSQMKQEMGTKGNIELIRSKKVQSPMITGFVKPIFLLPYVEYSEADLELIMKHELIHYKHKDIWNKLVMVVANAVHWFNPLVYVMRYRSNADIEMACDSELVEGTGTEFRKQYSETILSAIHKGRERETVFSTYFYGGVKTMKERLGNIFDGGGKRGGIVALCLVVAAVIVIGALVACGGSTAAELTAEEKAQITELLDNFGRELTNVTIIDPENVVAEQIKEHYTPYLTSNLLSKWVLDPSLAMGRTTSSPWPDRIEVDSMEKVDSDRIKVQGYVVWVASGGQNGLKVTAKVPAVFFVKKDSSTGKFLIDNAFSNKYAFYDTEELTKMLQSVLPEAGSQSEPFIVATWPLIDGSEEEIALAYMGTGGAYVDYYTLCIGQDDKLALANFKDEDGAVGPHVFAEGASVKHEVRLSVYNASPLNFYVYQYQVDRDDSDAISNIDVEAYRWNMDAQVFEFDADASQQFKEELENSLDVDKVILAQLSNALREALVANYSPYYKDIGIHLTLDPRADSFTVKDGVASAILDANITATLKAEKLEDMPFVKGMLDYLESVRSTLTDAQLDAANDVIDDWKSELSGYIGKPEPTSYATYKVVARVDDSGNIDKDTVKFYIEQPSTTGSGFEFYPVPDPMFDSEETLYRNGQNAVKEAIEKAGK</sequence>
<organism evidence="3 4">
    <name type="scientific">Coprothermobacter proteolyticus (strain ATCC 35245 / DSM 5265 / OCM 4 / BT)</name>
    <dbReference type="NCBI Taxonomy" id="309798"/>
    <lineage>
        <taxon>Bacteria</taxon>
        <taxon>Pseudomonadati</taxon>
        <taxon>Coprothermobacterota</taxon>
        <taxon>Coprothermobacteria</taxon>
        <taxon>Coprothermobacterales</taxon>
        <taxon>Coprothermobacteraceae</taxon>
        <taxon>Coprothermobacter</taxon>
    </lineage>
</organism>
<feature type="transmembrane region" description="Helical" evidence="1">
    <location>
        <begin position="318"/>
        <end position="336"/>
    </location>
</feature>
<dbReference type="PANTHER" id="PTHR34978">
    <property type="entry name" value="POSSIBLE SENSOR-TRANSDUCER PROTEIN BLAR"/>
    <property type="match status" value="1"/>
</dbReference>
<evidence type="ECO:0000259" key="2">
    <source>
        <dbReference type="Pfam" id="PF05569"/>
    </source>
</evidence>
<dbReference type="EMBL" id="CP001145">
    <property type="protein sequence ID" value="ACI16829.1"/>
    <property type="molecule type" value="Genomic_DNA"/>
</dbReference>
<evidence type="ECO:0000313" key="3">
    <source>
        <dbReference type="EMBL" id="ACI16829.1"/>
    </source>
</evidence>
<feature type="domain" description="Peptidase M56" evidence="2">
    <location>
        <begin position="10"/>
        <end position="307"/>
    </location>
</feature>
<dbReference type="PANTHER" id="PTHR34978:SF3">
    <property type="entry name" value="SLR0241 PROTEIN"/>
    <property type="match status" value="1"/>
</dbReference>
<gene>
    <name evidence="3" type="ordered locus">COPRO5265_1460</name>
</gene>
<feature type="transmembrane region" description="Helical" evidence="1">
    <location>
        <begin position="12"/>
        <end position="31"/>
    </location>
</feature>
<dbReference type="Proteomes" id="UP000001732">
    <property type="component" value="Chromosome"/>
</dbReference>
<keyword evidence="4" id="KW-1185">Reference proteome</keyword>
<reference evidence="4" key="1">
    <citation type="submission" date="2008-08" db="EMBL/GenBank/DDBJ databases">
        <title>The complete genome sequence of Coprothermobacter proteolyticus strain ATCC 5245 / DSM 5265 / BT.</title>
        <authorList>
            <person name="Dodson R.J."/>
            <person name="Durkin A.S."/>
            <person name="Wu M."/>
            <person name="Eisen J."/>
            <person name="Sutton G."/>
        </authorList>
    </citation>
    <scope>NUCLEOTIDE SEQUENCE [LARGE SCALE GENOMIC DNA]</scope>
    <source>
        <strain evidence="4">ATCC 35245 / DSM 5265 / OCM 4 / BT</strain>
    </source>
</reference>
<accession>B5Y638</accession>
<dbReference type="CDD" id="cd07341">
    <property type="entry name" value="M56_BlaR1_MecR1_like"/>
    <property type="match status" value="1"/>
</dbReference>
<dbReference type="HOGENOM" id="CLU_346052_0_0_9"/>
<keyword evidence="1" id="KW-0812">Transmembrane</keyword>
<name>B5Y638_COPPD</name>
<dbReference type="eggNOG" id="COG4219">
    <property type="taxonomic scope" value="Bacteria"/>
</dbReference>
<evidence type="ECO:0000313" key="4">
    <source>
        <dbReference type="Proteomes" id="UP000001732"/>
    </source>
</evidence>
<protein>
    <submittedName>
        <fullName evidence="3">Peptidase, M56 family protein</fullName>
    </submittedName>
</protein>
<dbReference type="InterPro" id="IPR008756">
    <property type="entry name" value="Peptidase_M56"/>
</dbReference>
<evidence type="ECO:0000256" key="1">
    <source>
        <dbReference type="SAM" id="Phobius"/>
    </source>
</evidence>
<dbReference type="InterPro" id="IPR052173">
    <property type="entry name" value="Beta-lactam_resp_regulator"/>
</dbReference>
<keyword evidence="1" id="KW-0472">Membrane</keyword>